<dbReference type="InterPro" id="IPR024135">
    <property type="entry name" value="LAMTOR5"/>
</dbReference>
<keyword evidence="5" id="KW-0458">Lysosome</keyword>
<sequence length="91" mass="9565">MEAPLVKCLDEILDSGAVGVICADKDGLALHSAGQVQLRAAGVITALASLAKQIDPSCDTTPTIHLESDSLDVYIQQKEQVSLAVYSTPKK</sequence>
<evidence type="ECO:0000256" key="1">
    <source>
        <dbReference type="ARBA" id="ARBA00004371"/>
    </source>
</evidence>
<evidence type="ECO:0000256" key="4">
    <source>
        <dbReference type="ARBA" id="ARBA00022490"/>
    </source>
</evidence>
<dbReference type="Pfam" id="PF16672">
    <property type="entry name" value="LAMTOR5"/>
    <property type="match status" value="1"/>
</dbReference>
<dbReference type="GO" id="GO:0005085">
    <property type="term" value="F:guanyl-nucleotide exchange factor activity"/>
    <property type="evidence" value="ECO:0007669"/>
    <property type="project" value="TreeGrafter"/>
</dbReference>
<dbReference type="SMR" id="A0A0K8RDS7"/>
<proteinExistence type="evidence at transcript level"/>
<dbReference type="AlphaFoldDB" id="A0A0K8RDS7"/>
<dbReference type="GO" id="GO:0005764">
    <property type="term" value="C:lysosome"/>
    <property type="evidence" value="ECO:0007669"/>
    <property type="project" value="UniProtKB-SubCell"/>
</dbReference>
<dbReference type="GO" id="GO:1904263">
    <property type="term" value="P:positive regulation of TORC1 signaling"/>
    <property type="evidence" value="ECO:0007669"/>
    <property type="project" value="TreeGrafter"/>
</dbReference>
<protein>
    <recommendedName>
        <fullName evidence="6">Late endosomal/lysosomal adaptor and MAPK and MTOR activator 5</fullName>
    </recommendedName>
</protein>
<reference evidence="7" key="1">
    <citation type="submission" date="2012-12" db="EMBL/GenBank/DDBJ databases">
        <title>Identification and characterization of a phenylalanine ammonia-lyase gene family in Isatis indigotica Fort.</title>
        <authorList>
            <person name="Liu Q."/>
            <person name="Chen J."/>
            <person name="Zhou X."/>
            <person name="Di P."/>
            <person name="Xiao Y."/>
            <person name="Xuan H."/>
            <person name="Zhang L."/>
            <person name="Chen W."/>
        </authorList>
    </citation>
    <scope>NUCLEOTIDE SEQUENCE</scope>
    <source>
        <tissue evidence="7">Salivary gland</tissue>
    </source>
</reference>
<comment type="subcellular location">
    <subcellularLocation>
        <location evidence="2">Cytoplasm</location>
    </subcellularLocation>
    <subcellularLocation>
        <location evidence="1">Lysosome</location>
    </subcellularLocation>
</comment>
<dbReference type="PANTHER" id="PTHR13342">
    <property type="entry name" value="RAGULATOR COMPLEX PROTEIN LAMTOR5"/>
    <property type="match status" value="1"/>
</dbReference>
<comment type="similarity">
    <text evidence="3">Belongs to the LAMTOR5 family.</text>
</comment>
<organism evidence="7">
    <name type="scientific">Ixodes ricinus</name>
    <name type="common">Common tick</name>
    <name type="synonym">Acarus ricinus</name>
    <dbReference type="NCBI Taxonomy" id="34613"/>
    <lineage>
        <taxon>Eukaryota</taxon>
        <taxon>Metazoa</taxon>
        <taxon>Ecdysozoa</taxon>
        <taxon>Arthropoda</taxon>
        <taxon>Chelicerata</taxon>
        <taxon>Arachnida</taxon>
        <taxon>Acari</taxon>
        <taxon>Parasitiformes</taxon>
        <taxon>Ixodida</taxon>
        <taxon>Ixodoidea</taxon>
        <taxon>Ixodidae</taxon>
        <taxon>Ixodinae</taxon>
        <taxon>Ixodes</taxon>
    </lineage>
</organism>
<evidence type="ECO:0000256" key="2">
    <source>
        <dbReference type="ARBA" id="ARBA00004496"/>
    </source>
</evidence>
<dbReference type="FunFam" id="3.30.450.30:FF:000005">
    <property type="entry name" value="Ragulator complex protein LAMTOR5 homolog"/>
    <property type="match status" value="1"/>
</dbReference>
<dbReference type="GO" id="GO:0043066">
    <property type="term" value="P:negative regulation of apoptotic process"/>
    <property type="evidence" value="ECO:0007669"/>
    <property type="project" value="InterPro"/>
</dbReference>
<evidence type="ECO:0000256" key="5">
    <source>
        <dbReference type="ARBA" id="ARBA00023228"/>
    </source>
</evidence>
<accession>A0A0K8RDS7</accession>
<evidence type="ECO:0000256" key="3">
    <source>
        <dbReference type="ARBA" id="ARBA00007795"/>
    </source>
</evidence>
<dbReference type="PANTHER" id="PTHR13342:SF2">
    <property type="entry name" value="RAGULATOR COMPLEX PROTEIN LAMTOR5"/>
    <property type="match status" value="1"/>
</dbReference>
<dbReference type="GO" id="GO:0071986">
    <property type="term" value="C:Ragulator complex"/>
    <property type="evidence" value="ECO:0007669"/>
    <property type="project" value="InterPro"/>
</dbReference>
<evidence type="ECO:0000256" key="6">
    <source>
        <dbReference type="ARBA" id="ARBA00032692"/>
    </source>
</evidence>
<keyword evidence="4" id="KW-0963">Cytoplasm</keyword>
<dbReference type="EMBL" id="GADI01004508">
    <property type="protein sequence ID" value="JAA69300.1"/>
    <property type="molecule type" value="mRNA"/>
</dbReference>
<dbReference type="GO" id="GO:0071230">
    <property type="term" value="P:cellular response to amino acid stimulus"/>
    <property type="evidence" value="ECO:0007669"/>
    <property type="project" value="TreeGrafter"/>
</dbReference>
<name>A0A0K8RDS7_IXORI</name>
<evidence type="ECO:0000313" key="7">
    <source>
        <dbReference type="EMBL" id="JAA69300.1"/>
    </source>
</evidence>
<dbReference type="Gene3D" id="3.30.450.30">
    <property type="entry name" value="Dynein light chain 2a, cytoplasmic"/>
    <property type="match status" value="1"/>
</dbReference>